<evidence type="ECO:0000313" key="3">
    <source>
        <dbReference type="EMBL" id="ENO12678.1"/>
    </source>
</evidence>
<dbReference type="STRING" id="626887.J057_14790"/>
<evidence type="ECO:0000313" key="4">
    <source>
        <dbReference type="Proteomes" id="UP000013165"/>
    </source>
</evidence>
<dbReference type="Pfam" id="PF08378">
    <property type="entry name" value="NERD"/>
    <property type="match status" value="1"/>
</dbReference>
<name>N6WV27_9GAMM</name>
<dbReference type="eggNOG" id="COG0551">
    <property type="taxonomic scope" value="Bacteria"/>
</dbReference>
<dbReference type="EMBL" id="APLQ01000014">
    <property type="protein sequence ID" value="ENO12678.1"/>
    <property type="molecule type" value="Genomic_DNA"/>
</dbReference>
<comment type="caution">
    <text evidence="3">The sequence shown here is derived from an EMBL/GenBank/DDBJ whole genome shotgun (WGS) entry which is preliminary data.</text>
</comment>
<accession>N6WV27</accession>
<reference evidence="3 4" key="1">
    <citation type="journal article" date="2013" name="Genome Announc.">
        <title>Genome Sequence of the Polycyclic Aromatic Hydrocarbon-Degrading Bacterium Strain Marinobacter nanhaiticus D15-8WT.</title>
        <authorList>
            <person name="Cui Z."/>
            <person name="Gao W."/>
            <person name="Li Q."/>
            <person name="Xu G."/>
            <person name="Zheng L."/>
        </authorList>
    </citation>
    <scope>NUCLEOTIDE SEQUENCE [LARGE SCALE GENOMIC DNA]</scope>
    <source>
        <strain evidence="3 4">D15-8W</strain>
    </source>
</reference>
<feature type="domain" description="NERD" evidence="2">
    <location>
        <begin position="31"/>
        <end position="150"/>
    </location>
</feature>
<keyword evidence="1" id="KW-1133">Transmembrane helix</keyword>
<dbReference type="InterPro" id="IPR011528">
    <property type="entry name" value="NERD"/>
</dbReference>
<dbReference type="PROSITE" id="PS50965">
    <property type="entry name" value="NERD"/>
    <property type="match status" value="1"/>
</dbReference>
<sequence length="211" mass="23961">MEFSPTTQTVLDILWYTVPFVIIAGVLFESKFRSGFSKAAFTLSKRLLNKKTYHLISNVILPTEDGGTTRIDHLIVSPYGVFVVDTRNMKGGIYGSAEQPDWLQRRRRYVNRFENPLFQNREHVKTLQTLLGLSEGQVHSLVVFLGEGRFRTEMPGNVVRGWGYLGAVKARRQPVLSAEQVDEVVEMVGSGRLKEVLRTQLDHVRNVRGIV</sequence>
<dbReference type="OrthoDB" id="5782056at2"/>
<organism evidence="3 4">
    <name type="scientific">Marinobacter nanhaiticus D15-8W</name>
    <dbReference type="NCBI Taxonomy" id="626887"/>
    <lineage>
        <taxon>Bacteria</taxon>
        <taxon>Pseudomonadati</taxon>
        <taxon>Pseudomonadota</taxon>
        <taxon>Gammaproteobacteria</taxon>
        <taxon>Pseudomonadales</taxon>
        <taxon>Marinobacteraceae</taxon>
        <taxon>Marinobacter</taxon>
    </lineage>
</organism>
<dbReference type="PATRIC" id="fig|626887.3.peg.2953"/>
<keyword evidence="4" id="KW-1185">Reference proteome</keyword>
<proteinExistence type="predicted"/>
<dbReference type="Proteomes" id="UP000013165">
    <property type="component" value="Unassembled WGS sequence"/>
</dbReference>
<keyword evidence="1" id="KW-0812">Transmembrane</keyword>
<gene>
    <name evidence="3" type="ORF">J057_14790</name>
</gene>
<dbReference type="HOGENOM" id="CLU_068011_2_0_6"/>
<dbReference type="RefSeq" id="WP_004580908.1">
    <property type="nucleotide sequence ID" value="NZ_AP028878.1"/>
</dbReference>
<dbReference type="AlphaFoldDB" id="N6WV27"/>
<feature type="transmembrane region" description="Helical" evidence="1">
    <location>
        <begin position="13"/>
        <end position="30"/>
    </location>
</feature>
<evidence type="ECO:0000259" key="2">
    <source>
        <dbReference type="PROSITE" id="PS50965"/>
    </source>
</evidence>
<evidence type="ECO:0000256" key="1">
    <source>
        <dbReference type="SAM" id="Phobius"/>
    </source>
</evidence>
<keyword evidence="1" id="KW-0472">Membrane</keyword>
<protein>
    <submittedName>
        <fullName evidence="3">NERD domain-containing protein</fullName>
    </submittedName>
</protein>